<dbReference type="AlphaFoldDB" id="A0A1J9R1Q8"/>
<dbReference type="PANTHER" id="PTHR13296">
    <property type="entry name" value="BCAS2 PROTEIN"/>
    <property type="match status" value="1"/>
</dbReference>
<dbReference type="GeneID" id="31013095"/>
<dbReference type="InterPro" id="IPR008409">
    <property type="entry name" value="SPF27"/>
</dbReference>
<evidence type="ECO:0000313" key="9">
    <source>
        <dbReference type="Proteomes" id="UP000183809"/>
    </source>
</evidence>
<name>A0A1J9R1Q8_9PEZI</name>
<keyword evidence="4" id="KW-0747">Spliceosome</keyword>
<sequence>MPLILESHDSLPYVDLPLTDTDRAAAQTLVAAELDPSASTALHPSVLAGSSYEPSFPALTTAAHARLAAGTTDREPGTGIDLSRYEALDAPADADADADADTSDRAAAWRATLRAAYASSAFLSQRLTNLSLLERYGKNAWLVGNAQLEAVLRALEAELAAARDDVEAVEAARRRAQHAAAPELALLADGWRAGVKRVVETEAAVEGLRRGILDRKRALALAQGGVAP</sequence>
<evidence type="ECO:0000256" key="3">
    <source>
        <dbReference type="ARBA" id="ARBA00022664"/>
    </source>
</evidence>
<proteinExistence type="inferred from homology"/>
<evidence type="ECO:0000256" key="5">
    <source>
        <dbReference type="ARBA" id="ARBA00023187"/>
    </source>
</evidence>
<gene>
    <name evidence="8" type="ORF">BKCO1_2200038</name>
</gene>
<accession>A0A1J9R1Q8</accession>
<dbReference type="GO" id="GO:0071011">
    <property type="term" value="C:precatalytic spliceosome"/>
    <property type="evidence" value="ECO:0007669"/>
    <property type="project" value="TreeGrafter"/>
</dbReference>
<dbReference type="GO" id="GO:0071013">
    <property type="term" value="C:catalytic step 2 spliceosome"/>
    <property type="evidence" value="ECO:0007669"/>
    <property type="project" value="TreeGrafter"/>
</dbReference>
<keyword evidence="3" id="KW-0507">mRNA processing</keyword>
<protein>
    <submittedName>
        <fullName evidence="8">Bcas2 family protein</fullName>
    </submittedName>
</protein>
<comment type="subcellular location">
    <subcellularLocation>
        <location evidence="1">Nucleus</location>
    </subcellularLocation>
</comment>
<evidence type="ECO:0000256" key="2">
    <source>
        <dbReference type="ARBA" id="ARBA00010788"/>
    </source>
</evidence>
<dbReference type="Proteomes" id="UP000183809">
    <property type="component" value="Unassembled WGS sequence"/>
</dbReference>
<organism evidence="8 9">
    <name type="scientific">Diplodia corticola</name>
    <dbReference type="NCBI Taxonomy" id="236234"/>
    <lineage>
        <taxon>Eukaryota</taxon>
        <taxon>Fungi</taxon>
        <taxon>Dikarya</taxon>
        <taxon>Ascomycota</taxon>
        <taxon>Pezizomycotina</taxon>
        <taxon>Dothideomycetes</taxon>
        <taxon>Dothideomycetes incertae sedis</taxon>
        <taxon>Botryosphaeriales</taxon>
        <taxon>Botryosphaeriaceae</taxon>
        <taxon>Diplodia</taxon>
    </lineage>
</organism>
<comment type="caution">
    <text evidence="8">The sequence shown here is derived from an EMBL/GenBank/DDBJ whole genome shotgun (WGS) entry which is preliminary data.</text>
</comment>
<evidence type="ECO:0000256" key="7">
    <source>
        <dbReference type="SAM" id="Coils"/>
    </source>
</evidence>
<dbReference type="EMBL" id="MNUE01000022">
    <property type="protein sequence ID" value="OJD34552.1"/>
    <property type="molecule type" value="Genomic_DNA"/>
</dbReference>
<dbReference type="STRING" id="236234.A0A1J9R1Q8"/>
<evidence type="ECO:0000256" key="4">
    <source>
        <dbReference type="ARBA" id="ARBA00022728"/>
    </source>
</evidence>
<dbReference type="PANTHER" id="PTHR13296:SF0">
    <property type="entry name" value="PRE-MRNA-SPLICING FACTOR SPF27"/>
    <property type="match status" value="1"/>
</dbReference>
<evidence type="ECO:0000256" key="1">
    <source>
        <dbReference type="ARBA" id="ARBA00004123"/>
    </source>
</evidence>
<comment type="similarity">
    <text evidence="2">Belongs to the SPF27 family.</text>
</comment>
<dbReference type="GO" id="GO:0006397">
    <property type="term" value="P:mRNA processing"/>
    <property type="evidence" value="ECO:0007669"/>
    <property type="project" value="UniProtKB-KW"/>
</dbReference>
<dbReference type="Pfam" id="PF05700">
    <property type="entry name" value="BCAS2"/>
    <property type="match status" value="1"/>
</dbReference>
<keyword evidence="9" id="KW-1185">Reference proteome</keyword>
<dbReference type="OrthoDB" id="205794at2759"/>
<keyword evidence="6" id="KW-0539">Nucleus</keyword>
<keyword evidence="7" id="KW-0175">Coiled coil</keyword>
<evidence type="ECO:0000256" key="6">
    <source>
        <dbReference type="ARBA" id="ARBA00023242"/>
    </source>
</evidence>
<keyword evidence="5" id="KW-0508">mRNA splicing</keyword>
<feature type="coiled-coil region" evidence="7">
    <location>
        <begin position="145"/>
        <end position="179"/>
    </location>
</feature>
<evidence type="ECO:0000313" key="8">
    <source>
        <dbReference type="EMBL" id="OJD34552.1"/>
    </source>
</evidence>
<dbReference type="GO" id="GO:0008380">
    <property type="term" value="P:RNA splicing"/>
    <property type="evidence" value="ECO:0007669"/>
    <property type="project" value="UniProtKB-KW"/>
</dbReference>
<dbReference type="RefSeq" id="XP_020130812.1">
    <property type="nucleotide sequence ID" value="XM_020272835.1"/>
</dbReference>
<reference evidence="8 9" key="1">
    <citation type="submission" date="2016-10" db="EMBL/GenBank/DDBJ databases">
        <title>Proteomics and genomics reveal pathogen-plant mechanisms compatible with a hemibiotrophic lifestyle of Diplodia corticola.</title>
        <authorList>
            <person name="Fernandes I."/>
            <person name="De Jonge R."/>
            <person name="Van De Peer Y."/>
            <person name="Devreese B."/>
            <person name="Alves A."/>
            <person name="Esteves A.C."/>
        </authorList>
    </citation>
    <scope>NUCLEOTIDE SEQUENCE [LARGE SCALE GENOMIC DNA]</scope>
    <source>
        <strain evidence="8 9">CBS 112549</strain>
    </source>
</reference>
<dbReference type="GO" id="GO:0000974">
    <property type="term" value="C:Prp19 complex"/>
    <property type="evidence" value="ECO:0007669"/>
    <property type="project" value="TreeGrafter"/>
</dbReference>